<keyword evidence="5" id="KW-0012">Acyltransferase</keyword>
<proteinExistence type="inferred from homology"/>
<evidence type="ECO:0000259" key="6">
    <source>
        <dbReference type="PROSITE" id="PS51733"/>
    </source>
</evidence>
<dbReference type="Gene3D" id="3.30.930.10">
    <property type="entry name" value="Bira Bifunctional Protein, Domain 2"/>
    <property type="match status" value="1"/>
</dbReference>
<dbReference type="GO" id="GO:0033819">
    <property type="term" value="F:lipoyl(octanoyl) transferase activity"/>
    <property type="evidence" value="ECO:0007669"/>
    <property type="project" value="UniProtKB-EC"/>
</dbReference>
<keyword evidence="8" id="KW-1185">Reference proteome</keyword>
<dbReference type="InterPro" id="IPR000544">
    <property type="entry name" value="Octanoyltransferase"/>
</dbReference>
<dbReference type="HAMAP" id="MF_00013">
    <property type="entry name" value="LipB"/>
    <property type="match status" value="1"/>
</dbReference>
<dbReference type="PROSITE" id="PS01313">
    <property type="entry name" value="LIPB"/>
    <property type="match status" value="1"/>
</dbReference>
<keyword evidence="4" id="KW-0808">Transferase</keyword>
<feature type="non-terminal residue" evidence="7">
    <location>
        <position position="1"/>
    </location>
</feature>
<evidence type="ECO:0000313" key="8">
    <source>
        <dbReference type="Proteomes" id="UP000324897"/>
    </source>
</evidence>
<evidence type="ECO:0000313" key="7">
    <source>
        <dbReference type="EMBL" id="TVT99080.1"/>
    </source>
</evidence>
<dbReference type="PANTHER" id="PTHR10993">
    <property type="entry name" value="OCTANOYLTRANSFERASE"/>
    <property type="match status" value="1"/>
</dbReference>
<comment type="caution">
    <text evidence="7">The sequence shown here is derived from an EMBL/GenBank/DDBJ whole genome shotgun (WGS) entry which is preliminary data.</text>
</comment>
<sequence length="330" mass="36029">MAALAPPPYCCRVCPHRASHFSEAAASARSRKATSPRIAAALPTAAAPAVDAVLPPRAPPWVATRGGGRHLANFVLAVPGCVPSVAPISCYHIDSVSSTCECFDLHREIVPIADACAWQHSVVAKRRGLKNTCEDRSDTLIALQHSPVYSLGSATRVEEDLLFDAENAPLELYRADRGGKVTYHGPGQLVVYPILNIRSHKMDHHRYLRSLEEVIIRALKSVFSINASRVEGLTGVWVGEKKVAAIGIRVVSGIAYHGLALNVTTDLTPFEMIVPCGIKDRGVCSIKEILHKASNRREIDDTSMMDMAYDSLIEEFTELFDLSLEFRPQP</sequence>
<comment type="pathway">
    <text evidence="1">Protein modification; protein lipoylation via endogenous pathway; protein N(6)-(lipoyl)lysine from octanoyl-[acyl-carrier-protein]: step 1/2.</text>
</comment>
<evidence type="ECO:0000256" key="2">
    <source>
        <dbReference type="ARBA" id="ARBA00007907"/>
    </source>
</evidence>
<dbReference type="InterPro" id="IPR020605">
    <property type="entry name" value="Octanoyltransferase_CS"/>
</dbReference>
<comment type="similarity">
    <text evidence="2">Belongs to the LipB family.</text>
</comment>
<dbReference type="InterPro" id="IPR004143">
    <property type="entry name" value="BPL_LPL_catalytic"/>
</dbReference>
<dbReference type="PANTHER" id="PTHR10993:SF7">
    <property type="entry name" value="LIPOYLTRANSFERASE 2, MITOCHONDRIAL-RELATED"/>
    <property type="match status" value="1"/>
</dbReference>
<protein>
    <recommendedName>
        <fullName evidence="3">lipoyl(octanoyl) transferase</fullName>
        <ecNumber evidence="3">2.3.1.181</ecNumber>
    </recommendedName>
</protein>
<dbReference type="AlphaFoldDB" id="A0A5J9SJE7"/>
<evidence type="ECO:0000256" key="1">
    <source>
        <dbReference type="ARBA" id="ARBA00004821"/>
    </source>
</evidence>
<evidence type="ECO:0000256" key="5">
    <source>
        <dbReference type="ARBA" id="ARBA00023315"/>
    </source>
</evidence>
<accession>A0A5J9SJE7</accession>
<dbReference type="UniPathway" id="UPA00538">
    <property type="reaction ID" value="UER00592"/>
</dbReference>
<feature type="domain" description="BPL/LPL catalytic" evidence="6">
    <location>
        <begin position="134"/>
        <end position="324"/>
    </location>
</feature>
<dbReference type="OrthoDB" id="19908at2759"/>
<name>A0A5J9SJE7_9POAL</name>
<dbReference type="Gramene" id="TVT99080">
    <property type="protein sequence ID" value="TVT99080"/>
    <property type="gene ID" value="EJB05_55579"/>
</dbReference>
<dbReference type="CDD" id="cd16444">
    <property type="entry name" value="LipB"/>
    <property type="match status" value="1"/>
</dbReference>
<dbReference type="NCBIfam" id="NF010925">
    <property type="entry name" value="PRK14345.1"/>
    <property type="match status" value="1"/>
</dbReference>
<dbReference type="EMBL" id="RWGY01000769">
    <property type="protein sequence ID" value="TVT99080.1"/>
    <property type="molecule type" value="Genomic_DNA"/>
</dbReference>
<dbReference type="GO" id="GO:0009249">
    <property type="term" value="P:protein lipoylation"/>
    <property type="evidence" value="ECO:0007669"/>
    <property type="project" value="InterPro"/>
</dbReference>
<dbReference type="EC" id="2.3.1.181" evidence="3"/>
<gene>
    <name evidence="7" type="ORF">EJB05_55579</name>
</gene>
<evidence type="ECO:0000256" key="3">
    <source>
        <dbReference type="ARBA" id="ARBA00012334"/>
    </source>
</evidence>
<evidence type="ECO:0000256" key="4">
    <source>
        <dbReference type="ARBA" id="ARBA00022679"/>
    </source>
</evidence>
<dbReference type="NCBIfam" id="TIGR00214">
    <property type="entry name" value="lipB"/>
    <property type="match status" value="1"/>
</dbReference>
<organism evidence="7 8">
    <name type="scientific">Eragrostis curvula</name>
    <name type="common">weeping love grass</name>
    <dbReference type="NCBI Taxonomy" id="38414"/>
    <lineage>
        <taxon>Eukaryota</taxon>
        <taxon>Viridiplantae</taxon>
        <taxon>Streptophyta</taxon>
        <taxon>Embryophyta</taxon>
        <taxon>Tracheophyta</taxon>
        <taxon>Spermatophyta</taxon>
        <taxon>Magnoliopsida</taxon>
        <taxon>Liliopsida</taxon>
        <taxon>Poales</taxon>
        <taxon>Poaceae</taxon>
        <taxon>PACMAD clade</taxon>
        <taxon>Chloridoideae</taxon>
        <taxon>Eragrostideae</taxon>
        <taxon>Eragrostidinae</taxon>
        <taxon>Eragrostis</taxon>
    </lineage>
</organism>
<dbReference type="Pfam" id="PF21948">
    <property type="entry name" value="LplA-B_cat"/>
    <property type="match status" value="1"/>
</dbReference>
<dbReference type="SUPFAM" id="SSF55681">
    <property type="entry name" value="Class II aaRS and biotin synthetases"/>
    <property type="match status" value="1"/>
</dbReference>
<dbReference type="InterPro" id="IPR045864">
    <property type="entry name" value="aa-tRNA-synth_II/BPL/LPL"/>
</dbReference>
<dbReference type="PROSITE" id="PS51733">
    <property type="entry name" value="BPL_LPL_CATALYTIC"/>
    <property type="match status" value="1"/>
</dbReference>
<reference evidence="7 8" key="1">
    <citation type="journal article" date="2019" name="Sci. Rep.">
        <title>A high-quality genome of Eragrostis curvula grass provides insights into Poaceae evolution and supports new strategies to enhance forage quality.</title>
        <authorList>
            <person name="Carballo J."/>
            <person name="Santos B.A.C.M."/>
            <person name="Zappacosta D."/>
            <person name="Garbus I."/>
            <person name="Selva J.P."/>
            <person name="Gallo C.A."/>
            <person name="Diaz A."/>
            <person name="Albertini E."/>
            <person name="Caccamo M."/>
            <person name="Echenique V."/>
        </authorList>
    </citation>
    <scope>NUCLEOTIDE SEQUENCE [LARGE SCALE GENOMIC DNA]</scope>
    <source>
        <strain evidence="8">cv. Victoria</strain>
        <tissue evidence="7">Leaf</tissue>
    </source>
</reference>
<dbReference type="Proteomes" id="UP000324897">
    <property type="component" value="Unassembled WGS sequence"/>
</dbReference>